<reference evidence="1 2" key="1">
    <citation type="journal article" date="2018" name="Emerg. Microbes Infect.">
        <title>Genomic analysis of oral Campylobacter concisus strains identified a potential bacterial molecular marker associated with active Crohn's disease.</title>
        <authorList>
            <person name="Liu F."/>
            <person name="Ma R."/>
            <person name="Tay C.Y.A."/>
            <person name="Octavia S."/>
            <person name="Lan R."/>
            <person name="Chung H.K.L."/>
            <person name="Riordan S.M."/>
            <person name="Grimm M.C."/>
            <person name="Leong R.W."/>
            <person name="Tanaka M.M."/>
            <person name="Connor S."/>
            <person name="Zhang L."/>
        </authorList>
    </citation>
    <scope>NUCLEOTIDE SEQUENCE [LARGE SCALE GENOMIC DNA]</scope>
    <source>
        <strain evidence="1 2">P1CDO3</strain>
    </source>
</reference>
<gene>
    <name evidence="1" type="ORF">CVT01_03790</name>
</gene>
<dbReference type="Pfam" id="PF13289">
    <property type="entry name" value="SIR2_2"/>
    <property type="match status" value="1"/>
</dbReference>
<dbReference type="EMBL" id="CP049266">
    <property type="protein sequence ID" value="QPH92851.1"/>
    <property type="molecule type" value="Genomic_DNA"/>
</dbReference>
<evidence type="ECO:0000313" key="2">
    <source>
        <dbReference type="Proteomes" id="UP000594404"/>
    </source>
</evidence>
<evidence type="ECO:0000313" key="1">
    <source>
        <dbReference type="EMBL" id="QPH92851.1"/>
    </source>
</evidence>
<accession>A0A7S9RJC5</accession>
<proteinExistence type="predicted"/>
<organism evidence="1 2">
    <name type="scientific">Campylobacter concisus</name>
    <dbReference type="NCBI Taxonomy" id="199"/>
    <lineage>
        <taxon>Bacteria</taxon>
        <taxon>Pseudomonadati</taxon>
        <taxon>Campylobacterota</taxon>
        <taxon>Epsilonproteobacteria</taxon>
        <taxon>Campylobacterales</taxon>
        <taxon>Campylobacteraceae</taxon>
        <taxon>Campylobacter</taxon>
    </lineage>
</organism>
<name>A0A7S9RJC5_9BACT</name>
<sequence>MVKEAKDIFFYQGTEELFLKNKLKNVNEEKLPFLKQKITDLLNIKNIHFLFGSGVSSGSIPTMSGFIKKVENKLKQKDKKTIKDIFNKLKNNDANLESILGVLYSKRAYQEGIGEEDKDIKRLIDLIENTIYEGININIFGDKHKKTIDLYETFYQKITYRNKDLSRVNIFTTNNDLFNERVLDKLNINYNNGFGGGLDKYFNPARFGYTFSKRIEASVEKYEPLDNMIYLYKLHGSINWIEEEGNALFNIKEVKIDEGCKPNDKNVLIYPNPLKQGKSLTAPYSDIIREFQRKLLLQNSVLFVVGYSFSDEHINNIIYQALSTNSSLSIVIFGDYSKNSIFKVNDKRIYKVYGEANGKKIHYFEYIVNELIPNLNEDKGENILKNFVDALNKEKEKLKTEKNQKEAK</sequence>
<protein>
    <recommendedName>
        <fullName evidence="3">SIR2-like domain-containing protein</fullName>
    </recommendedName>
</protein>
<dbReference type="Proteomes" id="UP000594404">
    <property type="component" value="Chromosome"/>
</dbReference>
<evidence type="ECO:0008006" key="3">
    <source>
        <dbReference type="Google" id="ProtNLM"/>
    </source>
</evidence>
<dbReference type="AlphaFoldDB" id="A0A7S9RJC5"/>